<feature type="transmembrane region" description="Helical" evidence="10">
    <location>
        <begin position="50"/>
        <end position="72"/>
    </location>
</feature>
<evidence type="ECO:0000256" key="6">
    <source>
        <dbReference type="ARBA" id="ARBA00022927"/>
    </source>
</evidence>
<dbReference type="Pfam" id="PF03840">
    <property type="entry name" value="SecG"/>
    <property type="match status" value="1"/>
</dbReference>
<reference evidence="12" key="1">
    <citation type="submission" date="2020-12" db="EMBL/GenBank/DDBJ databases">
        <title>Taurinivorans muris gen. nov., sp. nov., fundamental and realized metabolic niche of a ubiquitous sulfidogenic bacterium in the murine intestine.</title>
        <authorList>
            <person name="Ye H."/>
            <person name="Hanson B.T."/>
            <person name="Loy A."/>
        </authorList>
    </citation>
    <scope>NUCLEOTIDE SEQUENCE</scope>
    <source>
        <strain evidence="12">LT0009</strain>
    </source>
</reference>
<evidence type="ECO:0000256" key="7">
    <source>
        <dbReference type="ARBA" id="ARBA00022989"/>
    </source>
</evidence>
<feature type="region of interest" description="Disordered" evidence="11">
    <location>
        <begin position="90"/>
        <end position="141"/>
    </location>
</feature>
<keyword evidence="13" id="KW-1185">Reference proteome</keyword>
<evidence type="ECO:0000256" key="11">
    <source>
        <dbReference type="SAM" id="MobiDB-lite"/>
    </source>
</evidence>
<keyword evidence="6 10" id="KW-0653">Protein transport</keyword>
<evidence type="ECO:0000256" key="4">
    <source>
        <dbReference type="ARBA" id="ARBA00022475"/>
    </source>
</evidence>
<dbReference type="InterPro" id="IPR004692">
    <property type="entry name" value="SecG"/>
</dbReference>
<dbReference type="PANTHER" id="PTHR34182">
    <property type="entry name" value="PROTEIN-EXPORT MEMBRANE PROTEIN SECG"/>
    <property type="match status" value="1"/>
</dbReference>
<dbReference type="PANTHER" id="PTHR34182:SF1">
    <property type="entry name" value="PROTEIN-EXPORT MEMBRANE PROTEIN SECG"/>
    <property type="match status" value="1"/>
</dbReference>
<dbReference type="PRINTS" id="PR01651">
    <property type="entry name" value="SECGEXPORT"/>
</dbReference>
<evidence type="ECO:0000256" key="2">
    <source>
        <dbReference type="ARBA" id="ARBA00008445"/>
    </source>
</evidence>
<evidence type="ECO:0000256" key="10">
    <source>
        <dbReference type="RuleBase" id="RU365087"/>
    </source>
</evidence>
<evidence type="ECO:0000256" key="8">
    <source>
        <dbReference type="ARBA" id="ARBA00023010"/>
    </source>
</evidence>
<keyword evidence="4 10" id="KW-1003">Cell membrane</keyword>
<name>A0ABY5Y215_9BACT</name>
<keyword evidence="8 10" id="KW-0811">Translocation</keyword>
<evidence type="ECO:0000256" key="3">
    <source>
        <dbReference type="ARBA" id="ARBA00022448"/>
    </source>
</evidence>
<gene>
    <name evidence="12" type="primary">secG</name>
    <name evidence="12" type="ORF">JBF11_01945</name>
</gene>
<dbReference type="RefSeq" id="WP_334315701.1">
    <property type="nucleotide sequence ID" value="NZ_CP065938.1"/>
</dbReference>
<keyword evidence="3 10" id="KW-0813">Transport</keyword>
<comment type="similarity">
    <text evidence="2 10">Belongs to the SecG family.</text>
</comment>
<evidence type="ECO:0000313" key="12">
    <source>
        <dbReference type="EMBL" id="UWX06100.1"/>
    </source>
</evidence>
<keyword evidence="9 10" id="KW-0472">Membrane</keyword>
<feature type="transmembrane region" description="Helical" evidence="10">
    <location>
        <begin position="6"/>
        <end position="22"/>
    </location>
</feature>
<dbReference type="NCBIfam" id="TIGR00810">
    <property type="entry name" value="secG"/>
    <property type="match status" value="1"/>
</dbReference>
<protein>
    <recommendedName>
        <fullName evidence="10">Protein-export membrane protein SecG</fullName>
    </recommendedName>
</protein>
<sequence>MQSGILILHILVCIILIVLVLLQSGREGMGVIFGGGGNSSVFGSQGAGGILVKLTAFLAVMFVVTSLGYNILTANKNNVSSVLDVQFEETAPENPVPAEIKDIPVETAPAPEALPDQNADKQEQPAAQPIANTAEESAKTE</sequence>
<evidence type="ECO:0000313" key="13">
    <source>
        <dbReference type="Proteomes" id="UP001058120"/>
    </source>
</evidence>
<comment type="function">
    <text evidence="10">Involved in protein export. Participates in an early event of protein translocation.</text>
</comment>
<dbReference type="Proteomes" id="UP001058120">
    <property type="component" value="Chromosome"/>
</dbReference>
<dbReference type="EMBL" id="CP065938">
    <property type="protein sequence ID" value="UWX06100.1"/>
    <property type="molecule type" value="Genomic_DNA"/>
</dbReference>
<evidence type="ECO:0000256" key="9">
    <source>
        <dbReference type="ARBA" id="ARBA00023136"/>
    </source>
</evidence>
<organism evidence="12 13">
    <name type="scientific">Taurinivorans muris</name>
    <dbReference type="NCBI Taxonomy" id="2787751"/>
    <lineage>
        <taxon>Bacteria</taxon>
        <taxon>Pseudomonadati</taxon>
        <taxon>Thermodesulfobacteriota</taxon>
        <taxon>Desulfovibrionia</taxon>
        <taxon>Desulfovibrionales</taxon>
        <taxon>Desulfovibrionaceae</taxon>
        <taxon>Taurinivorans</taxon>
    </lineage>
</organism>
<evidence type="ECO:0000256" key="1">
    <source>
        <dbReference type="ARBA" id="ARBA00004651"/>
    </source>
</evidence>
<comment type="subcellular location">
    <subcellularLocation>
        <location evidence="1 10">Cell membrane</location>
        <topology evidence="1 10">Multi-pass membrane protein</topology>
    </subcellularLocation>
</comment>
<keyword evidence="7 10" id="KW-1133">Transmembrane helix</keyword>
<proteinExistence type="inferred from homology"/>
<accession>A0ABY5Y215</accession>
<evidence type="ECO:0000256" key="5">
    <source>
        <dbReference type="ARBA" id="ARBA00022692"/>
    </source>
</evidence>
<keyword evidence="5 10" id="KW-0812">Transmembrane</keyword>